<protein>
    <submittedName>
        <fullName evidence="1">Uncharacterized protein</fullName>
    </submittedName>
</protein>
<evidence type="ECO:0000313" key="2">
    <source>
        <dbReference type="Proteomes" id="UP000014760"/>
    </source>
</evidence>
<dbReference type="HOGENOM" id="CLU_127177_0_0_1"/>
<dbReference type="Proteomes" id="UP000014760">
    <property type="component" value="Unassembled WGS sequence"/>
</dbReference>
<reference evidence="2" key="1">
    <citation type="submission" date="2012-12" db="EMBL/GenBank/DDBJ databases">
        <authorList>
            <person name="Hellsten U."/>
            <person name="Grimwood J."/>
            <person name="Chapman J.A."/>
            <person name="Shapiro H."/>
            <person name="Aerts A."/>
            <person name="Otillar R.P."/>
            <person name="Terry A.Y."/>
            <person name="Boore J.L."/>
            <person name="Simakov O."/>
            <person name="Marletaz F."/>
            <person name="Cho S.-J."/>
            <person name="Edsinger-Gonzales E."/>
            <person name="Havlak P."/>
            <person name="Kuo D.-H."/>
            <person name="Larsson T."/>
            <person name="Lv J."/>
            <person name="Arendt D."/>
            <person name="Savage R."/>
            <person name="Osoegawa K."/>
            <person name="de Jong P."/>
            <person name="Lindberg D.R."/>
            <person name="Seaver E.C."/>
            <person name="Weisblat D.A."/>
            <person name="Putnam N.H."/>
            <person name="Grigoriev I.V."/>
            <person name="Rokhsar D.S."/>
        </authorList>
    </citation>
    <scope>NUCLEOTIDE SEQUENCE</scope>
    <source>
        <strain evidence="2">I ESC-2004</strain>
    </source>
</reference>
<keyword evidence="2" id="KW-1185">Reference proteome</keyword>
<dbReference type="Pfam" id="PF15074">
    <property type="entry name" value="CFAP90"/>
    <property type="match status" value="1"/>
</dbReference>
<dbReference type="PANTHER" id="PTHR34444:SF1">
    <property type="entry name" value="CILIA- AND FLAGELLA-ASSOCIATED PROTEIN 90"/>
    <property type="match status" value="1"/>
</dbReference>
<dbReference type="EnsemblMetazoa" id="CapteT174073">
    <property type="protein sequence ID" value="CapteP174073"/>
    <property type="gene ID" value="CapteG174073"/>
</dbReference>
<reference evidence="2" key="2">
    <citation type="journal article" date="2013" name="Nature">
        <title>Insights into bilaterian evolution from three spiralian genomes.</title>
        <authorList>
            <person name="Simakov O."/>
            <person name="Marletaz F."/>
            <person name="Cho S.J."/>
            <person name="Edsinger-Gonzales E."/>
            <person name="Havlak P."/>
            <person name="Hellsten U."/>
            <person name="Kuo D.H."/>
            <person name="Larsson T."/>
            <person name="Lv J."/>
            <person name="Arendt D."/>
            <person name="Savage R."/>
            <person name="Osoegawa K."/>
            <person name="de Jong P."/>
            <person name="Grimwood J."/>
            <person name="Chapman J.A."/>
            <person name="Shapiro H."/>
            <person name="Aerts A."/>
            <person name="Otillar R.P."/>
            <person name="Terry A.Y."/>
            <person name="Boore J.L."/>
            <person name="Grigoriev I.V."/>
            <person name="Lindberg D.R."/>
            <person name="Seaver E.C."/>
            <person name="Weisblat D.A."/>
            <person name="Putnam N.H."/>
            <person name="Rokhsar D.S."/>
        </authorList>
    </citation>
    <scope>NUCLEOTIDE SEQUENCE</scope>
    <source>
        <strain evidence="2">I ESC-2004</strain>
    </source>
</reference>
<sequence length="152" mass="17856">MAKCRDIIEVDTGTDHFTLEGRPCELSEHSFVPKKRDLPPERTFFNTEKKERFSSSVFDRIFHQDYGYNQKLHRCDRSHAKSMGLLVNDEEMTKEVPSLGSTVYGFRLQQKGEIDPPDRKHVRIAQVRTEFYRPRTFNIRPPEQEAEVSPLK</sequence>
<organism evidence="1 2">
    <name type="scientific">Capitella teleta</name>
    <name type="common">Polychaete worm</name>
    <dbReference type="NCBI Taxonomy" id="283909"/>
    <lineage>
        <taxon>Eukaryota</taxon>
        <taxon>Metazoa</taxon>
        <taxon>Spiralia</taxon>
        <taxon>Lophotrochozoa</taxon>
        <taxon>Annelida</taxon>
        <taxon>Polychaeta</taxon>
        <taxon>Sedentaria</taxon>
        <taxon>Scolecida</taxon>
        <taxon>Capitellidae</taxon>
        <taxon>Capitella</taxon>
    </lineage>
</organism>
<dbReference type="EMBL" id="AMQN01013904">
    <property type="status" value="NOT_ANNOTATED_CDS"/>
    <property type="molecule type" value="Genomic_DNA"/>
</dbReference>
<dbReference type="InterPro" id="IPR027901">
    <property type="entry name" value="CFAP90"/>
</dbReference>
<dbReference type="OMA" id="RKNGIAC"/>
<dbReference type="AlphaFoldDB" id="X1ZDB3"/>
<evidence type="ECO:0000313" key="1">
    <source>
        <dbReference type="EnsemblMetazoa" id="CapteP174073"/>
    </source>
</evidence>
<proteinExistence type="predicted"/>
<dbReference type="PANTHER" id="PTHR34444">
    <property type="entry name" value="LOC361192"/>
    <property type="match status" value="1"/>
</dbReference>
<name>X1ZDB3_CAPTE</name>
<reference evidence="1" key="3">
    <citation type="submission" date="2015-06" db="UniProtKB">
        <authorList>
            <consortium name="EnsemblMetazoa"/>
        </authorList>
    </citation>
    <scope>IDENTIFICATION</scope>
</reference>
<accession>X1ZDB3</accession>